<evidence type="ECO:0000256" key="1">
    <source>
        <dbReference type="SAM" id="MobiDB-lite"/>
    </source>
</evidence>
<evidence type="ECO:0000313" key="3">
    <source>
        <dbReference type="Proteomes" id="UP000232875"/>
    </source>
</evidence>
<reference evidence="2 3" key="1">
    <citation type="submission" date="2017-10" db="EMBL/GenBank/DDBJ databases">
        <title>A novel species of cold-tolerant Malassezia isolated from bats.</title>
        <authorList>
            <person name="Lorch J.M."/>
            <person name="Palmer J.M."/>
            <person name="Vanderwolf K.J."/>
            <person name="Schmidt K.Z."/>
            <person name="Verant M.L."/>
            <person name="Weller T.J."/>
            <person name="Blehert D.S."/>
        </authorList>
    </citation>
    <scope>NUCLEOTIDE SEQUENCE [LARGE SCALE GENOMIC DNA]</scope>
    <source>
        <strain evidence="2 3">NWHC:44797-103</strain>
    </source>
</reference>
<keyword evidence="3" id="KW-1185">Reference proteome</keyword>
<dbReference type="OrthoDB" id="3364608at2759"/>
<dbReference type="EMBL" id="KZ454993">
    <property type="protein sequence ID" value="PKI82961.1"/>
    <property type="molecule type" value="Genomic_DNA"/>
</dbReference>
<feature type="region of interest" description="Disordered" evidence="1">
    <location>
        <begin position="182"/>
        <end position="204"/>
    </location>
</feature>
<sequence>MSDRTETGDTNKSWRNCPTPPSSGGGDVTIPSSKKRDLAHTTAEHEDSTQHTKRRCRTSKPYTGILTPPSTRGRRMVDRLGSQINKNAHAPSQRDTLPSRWGEEAPDTPTVSRNENKRTHALSADVYPIRDTPHNPFIEGGPADIGMTGPNGAQASRRAAAMPYHSAAKAVYVFRGQRVRRTDQDSARASEVSGTSSPIKPRLLFPPRKRTACANRSGIAPPSRSYNSPSLELVTLGKGKACESALPVPDTEAAWLAGSVPVLPRPQRQRPALPRTNLELLAKLEDVDWSTDEDSQCD</sequence>
<gene>
    <name evidence="2" type="ORF">MVES_003144</name>
</gene>
<proteinExistence type="predicted"/>
<dbReference type="AlphaFoldDB" id="A0A2N1J8S5"/>
<name>A0A2N1J8S5_9BASI</name>
<organism evidence="2 3">
    <name type="scientific">Malassezia vespertilionis</name>
    <dbReference type="NCBI Taxonomy" id="2020962"/>
    <lineage>
        <taxon>Eukaryota</taxon>
        <taxon>Fungi</taxon>
        <taxon>Dikarya</taxon>
        <taxon>Basidiomycota</taxon>
        <taxon>Ustilaginomycotina</taxon>
        <taxon>Malasseziomycetes</taxon>
        <taxon>Malasseziales</taxon>
        <taxon>Malasseziaceae</taxon>
        <taxon>Malassezia</taxon>
    </lineage>
</organism>
<feature type="compositionally biased region" description="Basic and acidic residues" evidence="1">
    <location>
        <begin position="34"/>
        <end position="50"/>
    </location>
</feature>
<accession>A0A2N1J8S5</accession>
<feature type="region of interest" description="Disordered" evidence="1">
    <location>
        <begin position="1"/>
        <end position="116"/>
    </location>
</feature>
<dbReference type="Proteomes" id="UP000232875">
    <property type="component" value="Unassembled WGS sequence"/>
</dbReference>
<protein>
    <submittedName>
        <fullName evidence="2">Uncharacterized protein</fullName>
    </submittedName>
</protein>
<evidence type="ECO:0000313" key="2">
    <source>
        <dbReference type="EMBL" id="PKI82961.1"/>
    </source>
</evidence>